<protein>
    <recommendedName>
        <fullName evidence="3">Secreted protein</fullName>
    </recommendedName>
</protein>
<gene>
    <name evidence="1" type="ORF">SAMN06265222_101732</name>
</gene>
<organism evidence="1 2">
    <name type="scientific">Neorhodopirellula lusitana</name>
    <dbReference type="NCBI Taxonomy" id="445327"/>
    <lineage>
        <taxon>Bacteria</taxon>
        <taxon>Pseudomonadati</taxon>
        <taxon>Planctomycetota</taxon>
        <taxon>Planctomycetia</taxon>
        <taxon>Pirellulales</taxon>
        <taxon>Pirellulaceae</taxon>
        <taxon>Neorhodopirellula</taxon>
    </lineage>
</organism>
<reference evidence="1 2" key="1">
    <citation type="submission" date="2017-05" db="EMBL/GenBank/DDBJ databases">
        <authorList>
            <person name="Varghese N."/>
            <person name="Submissions S."/>
        </authorList>
    </citation>
    <scope>NUCLEOTIDE SEQUENCE [LARGE SCALE GENOMIC DNA]</scope>
    <source>
        <strain evidence="1 2">DSM 25457</strain>
    </source>
</reference>
<evidence type="ECO:0000313" key="1">
    <source>
        <dbReference type="EMBL" id="SMP42227.1"/>
    </source>
</evidence>
<name>A0ABY1PS43_9BACT</name>
<sequence length="61" mass="6619">MKTILSGFFVFCALLAPSIGCSEPTSRSAADNASPDELAEFLKMQDATEKRHQEEAEAAEK</sequence>
<keyword evidence="2" id="KW-1185">Reference proteome</keyword>
<evidence type="ECO:0008006" key="3">
    <source>
        <dbReference type="Google" id="ProtNLM"/>
    </source>
</evidence>
<dbReference type="RefSeq" id="WP_283430927.1">
    <property type="nucleotide sequence ID" value="NZ_FXUG01000001.1"/>
</dbReference>
<dbReference type="EMBL" id="FXUG01000001">
    <property type="protein sequence ID" value="SMP42227.1"/>
    <property type="molecule type" value="Genomic_DNA"/>
</dbReference>
<dbReference type="Proteomes" id="UP001158067">
    <property type="component" value="Unassembled WGS sequence"/>
</dbReference>
<comment type="caution">
    <text evidence="1">The sequence shown here is derived from an EMBL/GenBank/DDBJ whole genome shotgun (WGS) entry which is preliminary data.</text>
</comment>
<evidence type="ECO:0000313" key="2">
    <source>
        <dbReference type="Proteomes" id="UP001158067"/>
    </source>
</evidence>
<accession>A0ABY1PS43</accession>
<proteinExistence type="predicted"/>